<protein>
    <submittedName>
        <fullName evidence="2">Uncharacterized protein</fullName>
    </submittedName>
</protein>
<feature type="transmembrane region" description="Helical" evidence="1">
    <location>
        <begin position="49"/>
        <end position="76"/>
    </location>
</feature>
<keyword evidence="3" id="KW-1185">Reference proteome</keyword>
<evidence type="ECO:0000256" key="1">
    <source>
        <dbReference type="SAM" id="Phobius"/>
    </source>
</evidence>
<dbReference type="Proteomes" id="UP000317093">
    <property type="component" value="Chromosome"/>
</dbReference>
<dbReference type="AlphaFoldDB" id="A0A518B4P1"/>
<keyword evidence="1" id="KW-1133">Transmembrane helix</keyword>
<dbReference type="KEGG" id="knv:Pan216_27870"/>
<evidence type="ECO:0000313" key="2">
    <source>
        <dbReference type="EMBL" id="QDU61922.1"/>
    </source>
</evidence>
<keyword evidence="1" id="KW-0812">Transmembrane</keyword>
<feature type="transmembrane region" description="Helical" evidence="1">
    <location>
        <begin position="15"/>
        <end position="37"/>
    </location>
</feature>
<organism evidence="2 3">
    <name type="scientific">Kolteria novifilia</name>
    <dbReference type="NCBI Taxonomy" id="2527975"/>
    <lineage>
        <taxon>Bacteria</taxon>
        <taxon>Pseudomonadati</taxon>
        <taxon>Planctomycetota</taxon>
        <taxon>Planctomycetia</taxon>
        <taxon>Kolteriales</taxon>
        <taxon>Kolteriaceae</taxon>
        <taxon>Kolteria</taxon>
    </lineage>
</organism>
<reference evidence="2 3" key="1">
    <citation type="submission" date="2019-02" db="EMBL/GenBank/DDBJ databases">
        <title>Deep-cultivation of Planctomycetes and their phenomic and genomic characterization uncovers novel biology.</title>
        <authorList>
            <person name="Wiegand S."/>
            <person name="Jogler M."/>
            <person name="Boedeker C."/>
            <person name="Pinto D."/>
            <person name="Vollmers J."/>
            <person name="Rivas-Marin E."/>
            <person name="Kohn T."/>
            <person name="Peeters S.H."/>
            <person name="Heuer A."/>
            <person name="Rast P."/>
            <person name="Oberbeckmann S."/>
            <person name="Bunk B."/>
            <person name="Jeske O."/>
            <person name="Meyerdierks A."/>
            <person name="Storesund J.E."/>
            <person name="Kallscheuer N."/>
            <person name="Luecker S."/>
            <person name="Lage O.M."/>
            <person name="Pohl T."/>
            <person name="Merkel B.J."/>
            <person name="Hornburger P."/>
            <person name="Mueller R.-W."/>
            <person name="Bruemmer F."/>
            <person name="Labrenz M."/>
            <person name="Spormann A.M."/>
            <person name="Op den Camp H."/>
            <person name="Overmann J."/>
            <person name="Amann R."/>
            <person name="Jetten M.S.M."/>
            <person name="Mascher T."/>
            <person name="Medema M.H."/>
            <person name="Devos D.P."/>
            <person name="Kaster A.-K."/>
            <person name="Ovreas L."/>
            <person name="Rohde M."/>
            <person name="Galperin M.Y."/>
            <person name="Jogler C."/>
        </authorList>
    </citation>
    <scope>NUCLEOTIDE SEQUENCE [LARGE SCALE GENOMIC DNA]</scope>
    <source>
        <strain evidence="2 3">Pan216</strain>
    </source>
</reference>
<dbReference type="EMBL" id="CP036279">
    <property type="protein sequence ID" value="QDU61922.1"/>
    <property type="molecule type" value="Genomic_DNA"/>
</dbReference>
<sequence>MTALGEVLATTRVLALVRFSVLFLPVVLLPVVMLAVIPASAMMTSMLSAVIVSVTAFLFAAILVPTVLAAVILAMTVMTSELMASIVVTTTGASPAAIVVSTSVIVPVTTIARCPLAAILRLLIAIAFGPVASRAPHPRRRSLAVRSTFVSITSFWRLSHRRGGDDRRQTSYCQEPHPSRHRCAPFGYVLTWPLFPTPTTVGLFFTIPWRSMVMSCRVPHLHQPCC</sequence>
<proteinExistence type="predicted"/>
<accession>A0A518B4P1</accession>
<name>A0A518B4P1_9BACT</name>
<evidence type="ECO:0000313" key="3">
    <source>
        <dbReference type="Proteomes" id="UP000317093"/>
    </source>
</evidence>
<feature type="transmembrane region" description="Helical" evidence="1">
    <location>
        <begin position="82"/>
        <end position="106"/>
    </location>
</feature>
<keyword evidence="1" id="KW-0472">Membrane</keyword>
<feature type="transmembrane region" description="Helical" evidence="1">
    <location>
        <begin position="118"/>
        <end position="137"/>
    </location>
</feature>
<gene>
    <name evidence="2" type="ORF">Pan216_27870</name>
</gene>